<proteinExistence type="predicted"/>
<dbReference type="Gene3D" id="1.10.101.10">
    <property type="entry name" value="PGBD-like superfamily/PGBD"/>
    <property type="match status" value="1"/>
</dbReference>
<evidence type="ECO:0000259" key="2">
    <source>
        <dbReference type="Pfam" id="PF01522"/>
    </source>
</evidence>
<organism evidence="3 4">
    <name type="scientific">Yimella lutea</name>
    <dbReference type="NCBI Taxonomy" id="587872"/>
    <lineage>
        <taxon>Bacteria</taxon>
        <taxon>Bacillati</taxon>
        <taxon>Actinomycetota</taxon>
        <taxon>Actinomycetes</taxon>
        <taxon>Micrococcales</taxon>
        <taxon>Dermacoccaceae</taxon>
        <taxon>Yimella</taxon>
    </lineage>
</organism>
<dbReference type="Gene3D" id="3.20.20.370">
    <property type="entry name" value="Glycoside hydrolase/deacetylase"/>
    <property type="match status" value="1"/>
</dbReference>
<dbReference type="EMBL" id="VFMO01000001">
    <property type="protein sequence ID" value="TQJ13926.1"/>
    <property type="molecule type" value="Genomic_DNA"/>
</dbReference>
<evidence type="ECO:0000313" key="4">
    <source>
        <dbReference type="Proteomes" id="UP000320806"/>
    </source>
</evidence>
<feature type="domain" description="Peptidoglycan binding-like" evidence="1">
    <location>
        <begin position="66"/>
        <end position="122"/>
    </location>
</feature>
<dbReference type="CDD" id="cd10917">
    <property type="entry name" value="CE4_NodB_like_6s_7s"/>
    <property type="match status" value="1"/>
</dbReference>
<dbReference type="InterPro" id="IPR011330">
    <property type="entry name" value="Glyco_hydro/deAcase_b/a-brl"/>
</dbReference>
<evidence type="ECO:0000259" key="1">
    <source>
        <dbReference type="Pfam" id="PF01471"/>
    </source>
</evidence>
<accession>A0A542EF96</accession>
<feature type="domain" description="NodB homology" evidence="2">
    <location>
        <begin position="153"/>
        <end position="262"/>
    </location>
</feature>
<dbReference type="InterPro" id="IPR050248">
    <property type="entry name" value="Polysacc_deacetylase_ArnD"/>
</dbReference>
<protein>
    <submittedName>
        <fullName evidence="3">Peptidoglycan/xylan/chitin deacetylase (PgdA/CDA1 family)</fullName>
    </submittedName>
</protein>
<sequence>MRVQQRTERTRNTVGRAFVVGFTAAAVFGGTGLALSAASADSGQVTCSSSTAVAERPTLRLQDEGSCVTQAQRRLQVHGAFVTDAPLDGEFGASTEAAVRAFQLESGLEIDGVIGSKTWAALAADSVPAAAQPPSGQGTAGGYDKYRCGNAGDKVLLVFDDYSPTSENFRALVDSAKDNNIGIGVAPSGNAVGDKGVDVDYARDKGMFVIDHGYEHKDMTKLSDEEIAQQISRPGIESNFVRPPYGAHDDRVEAVFAKHGKRNCMWNLDPEDWNNKSPMQAADEIIARAQPGSTVVVHLNHMGTDTSTLPAIKAGLSERGLQMCTPWTKTTPQQMPDSYCS</sequence>
<dbReference type="InterPro" id="IPR002509">
    <property type="entry name" value="NODB_dom"/>
</dbReference>
<reference evidence="3 4" key="1">
    <citation type="submission" date="2019-06" db="EMBL/GenBank/DDBJ databases">
        <title>Sequencing the genomes of 1000 actinobacteria strains.</title>
        <authorList>
            <person name="Klenk H.-P."/>
        </authorList>
    </citation>
    <scope>NUCLEOTIDE SEQUENCE [LARGE SCALE GENOMIC DNA]</scope>
    <source>
        <strain evidence="3 4">DSM 19828</strain>
    </source>
</reference>
<dbReference type="InterPro" id="IPR002477">
    <property type="entry name" value="Peptidoglycan-bd-like"/>
</dbReference>
<dbReference type="InterPro" id="IPR036365">
    <property type="entry name" value="PGBD-like_sf"/>
</dbReference>
<gene>
    <name evidence="3" type="ORF">FB459_1363</name>
</gene>
<keyword evidence="4" id="KW-1185">Reference proteome</keyword>
<dbReference type="GO" id="GO:0005975">
    <property type="term" value="P:carbohydrate metabolic process"/>
    <property type="evidence" value="ECO:0007669"/>
    <property type="project" value="InterPro"/>
</dbReference>
<comment type="caution">
    <text evidence="3">The sequence shown here is derived from an EMBL/GenBank/DDBJ whole genome shotgun (WGS) entry which is preliminary data.</text>
</comment>
<dbReference type="Pfam" id="PF01522">
    <property type="entry name" value="Polysacc_deac_1"/>
    <property type="match status" value="1"/>
</dbReference>
<dbReference type="AlphaFoldDB" id="A0A542EF96"/>
<dbReference type="RefSeq" id="WP_170221756.1">
    <property type="nucleotide sequence ID" value="NZ_BAABCI010000002.1"/>
</dbReference>
<dbReference type="SUPFAM" id="SSF88713">
    <property type="entry name" value="Glycoside hydrolase/deacetylase"/>
    <property type="match status" value="1"/>
</dbReference>
<dbReference type="Pfam" id="PF01471">
    <property type="entry name" value="PG_binding_1"/>
    <property type="match status" value="1"/>
</dbReference>
<evidence type="ECO:0000313" key="3">
    <source>
        <dbReference type="EMBL" id="TQJ13926.1"/>
    </source>
</evidence>
<dbReference type="GO" id="GO:0016810">
    <property type="term" value="F:hydrolase activity, acting on carbon-nitrogen (but not peptide) bonds"/>
    <property type="evidence" value="ECO:0007669"/>
    <property type="project" value="InterPro"/>
</dbReference>
<dbReference type="PANTHER" id="PTHR10587">
    <property type="entry name" value="GLYCOSYL TRANSFERASE-RELATED"/>
    <property type="match status" value="1"/>
</dbReference>
<name>A0A542EF96_9MICO</name>
<dbReference type="InterPro" id="IPR036366">
    <property type="entry name" value="PGBDSf"/>
</dbReference>
<dbReference type="SUPFAM" id="SSF47090">
    <property type="entry name" value="PGBD-like"/>
    <property type="match status" value="1"/>
</dbReference>
<dbReference type="Proteomes" id="UP000320806">
    <property type="component" value="Unassembled WGS sequence"/>
</dbReference>